<proteinExistence type="inferred from homology"/>
<keyword evidence="3" id="KW-0391">Immunity</keyword>
<dbReference type="SMART" id="SM00701">
    <property type="entry name" value="PGRP"/>
    <property type="match status" value="1"/>
</dbReference>
<dbReference type="AlphaFoldDB" id="A0AAE1H0P1"/>
<comment type="caution">
    <text evidence="5">The sequence shown here is derived from an EMBL/GenBank/DDBJ whole genome shotgun (WGS) entry which is preliminary data.</text>
</comment>
<dbReference type="InterPro" id="IPR036505">
    <property type="entry name" value="Amidase/PGRP_sf"/>
</dbReference>
<dbReference type="InterPro" id="IPR002502">
    <property type="entry name" value="Amidase_domain"/>
</dbReference>
<dbReference type="InterPro" id="IPR006619">
    <property type="entry name" value="PGRP_domain_met/bac"/>
</dbReference>
<evidence type="ECO:0000256" key="3">
    <source>
        <dbReference type="ARBA" id="ARBA00022859"/>
    </source>
</evidence>
<feature type="domain" description="Peptidoglycan recognition protein family" evidence="4">
    <location>
        <begin position="1"/>
        <end position="101"/>
    </location>
</feature>
<evidence type="ECO:0000313" key="6">
    <source>
        <dbReference type="Proteomes" id="UP001219518"/>
    </source>
</evidence>
<sequence>MPFTVCCCTKPQGRDWDDIGYNFQLVGGDGIVYAGRGWDSVGGHFDNTVWNQTMNIALIGNFTETLPPWLQREQVQKFIAWGITMGKIQRDYQLLGACQIKNTLSPGGRLMDDLRTWARWWDHLDRPGFCQK</sequence>
<dbReference type="GO" id="GO:0045087">
    <property type="term" value="P:innate immune response"/>
    <property type="evidence" value="ECO:0007669"/>
    <property type="project" value="UniProtKB-KW"/>
</dbReference>
<name>A0AAE1H0P1_9NEOP</name>
<organism evidence="5 6">
    <name type="scientific">Frankliniella fusca</name>
    <dbReference type="NCBI Taxonomy" id="407009"/>
    <lineage>
        <taxon>Eukaryota</taxon>
        <taxon>Metazoa</taxon>
        <taxon>Ecdysozoa</taxon>
        <taxon>Arthropoda</taxon>
        <taxon>Hexapoda</taxon>
        <taxon>Insecta</taxon>
        <taxon>Pterygota</taxon>
        <taxon>Neoptera</taxon>
        <taxon>Paraneoptera</taxon>
        <taxon>Thysanoptera</taxon>
        <taxon>Terebrantia</taxon>
        <taxon>Thripoidea</taxon>
        <taxon>Thripidae</taxon>
        <taxon>Frankliniella</taxon>
    </lineage>
</organism>
<evidence type="ECO:0000259" key="4">
    <source>
        <dbReference type="SMART" id="SM00701"/>
    </source>
</evidence>
<accession>A0AAE1H0P1</accession>
<dbReference type="PANTHER" id="PTHR11022">
    <property type="entry name" value="PEPTIDOGLYCAN RECOGNITION PROTEIN"/>
    <property type="match status" value="1"/>
</dbReference>
<dbReference type="Gene3D" id="3.40.80.10">
    <property type="entry name" value="Peptidoglycan recognition protein-like"/>
    <property type="match status" value="1"/>
</dbReference>
<gene>
    <name evidence="5" type="ORF">KUF71_004786</name>
</gene>
<keyword evidence="2" id="KW-0399">Innate immunity</keyword>
<dbReference type="CDD" id="cd06583">
    <property type="entry name" value="PGRP"/>
    <property type="match status" value="1"/>
</dbReference>
<evidence type="ECO:0000313" key="5">
    <source>
        <dbReference type="EMBL" id="KAK3912836.1"/>
    </source>
</evidence>
<evidence type="ECO:0000256" key="1">
    <source>
        <dbReference type="ARBA" id="ARBA00007553"/>
    </source>
</evidence>
<dbReference type="GO" id="GO:0008270">
    <property type="term" value="F:zinc ion binding"/>
    <property type="evidence" value="ECO:0007669"/>
    <property type="project" value="InterPro"/>
</dbReference>
<dbReference type="Pfam" id="PF01510">
    <property type="entry name" value="Amidase_2"/>
    <property type="match status" value="1"/>
</dbReference>
<evidence type="ECO:0000256" key="2">
    <source>
        <dbReference type="ARBA" id="ARBA00022588"/>
    </source>
</evidence>
<dbReference type="SUPFAM" id="SSF55846">
    <property type="entry name" value="N-acetylmuramoyl-L-alanine amidase-like"/>
    <property type="match status" value="1"/>
</dbReference>
<comment type="similarity">
    <text evidence="1">Belongs to the N-acetylmuramoyl-L-alanine amidase 2 family.</text>
</comment>
<dbReference type="GO" id="GO:0008745">
    <property type="term" value="F:N-acetylmuramoyl-L-alanine amidase activity"/>
    <property type="evidence" value="ECO:0007669"/>
    <property type="project" value="InterPro"/>
</dbReference>
<protein>
    <submittedName>
        <fullName evidence="5">Peptidoglycan recognition protein 1</fullName>
    </submittedName>
</protein>
<dbReference type="EMBL" id="JAHWGI010000302">
    <property type="protein sequence ID" value="KAK3912836.1"/>
    <property type="molecule type" value="Genomic_DNA"/>
</dbReference>
<dbReference type="InterPro" id="IPR015510">
    <property type="entry name" value="PGRP"/>
</dbReference>
<keyword evidence="6" id="KW-1185">Reference proteome</keyword>
<dbReference type="Proteomes" id="UP001219518">
    <property type="component" value="Unassembled WGS sequence"/>
</dbReference>
<reference evidence="5" key="1">
    <citation type="submission" date="2021-07" db="EMBL/GenBank/DDBJ databases">
        <authorList>
            <person name="Catto M.A."/>
            <person name="Jacobson A."/>
            <person name="Kennedy G."/>
            <person name="Labadie P."/>
            <person name="Hunt B.G."/>
            <person name="Srinivasan R."/>
        </authorList>
    </citation>
    <scope>NUCLEOTIDE SEQUENCE</scope>
    <source>
        <strain evidence="5">PL_HMW_Pooled</strain>
        <tissue evidence="5">Head</tissue>
    </source>
</reference>
<dbReference type="PANTHER" id="PTHR11022:SF41">
    <property type="entry name" value="PEPTIDOGLYCAN-RECOGNITION PROTEIN LC-RELATED"/>
    <property type="match status" value="1"/>
</dbReference>
<reference evidence="5" key="2">
    <citation type="journal article" date="2023" name="BMC Genomics">
        <title>Pest status, molecular evolution, and epigenetic factors derived from the genome assembly of Frankliniella fusca, a thysanopteran phytovirus vector.</title>
        <authorList>
            <person name="Catto M.A."/>
            <person name="Labadie P.E."/>
            <person name="Jacobson A.L."/>
            <person name="Kennedy G.G."/>
            <person name="Srinivasan R."/>
            <person name="Hunt B.G."/>
        </authorList>
    </citation>
    <scope>NUCLEOTIDE SEQUENCE</scope>
    <source>
        <strain evidence="5">PL_HMW_Pooled</strain>
    </source>
</reference>
<dbReference type="GO" id="GO:0009253">
    <property type="term" value="P:peptidoglycan catabolic process"/>
    <property type="evidence" value="ECO:0007669"/>
    <property type="project" value="InterPro"/>
</dbReference>